<dbReference type="AlphaFoldDB" id="A0A449D1Y7"/>
<proteinExistence type="predicted"/>
<organism evidence="2 3">
    <name type="scientific">Brevibacterium casei</name>
    <dbReference type="NCBI Taxonomy" id="33889"/>
    <lineage>
        <taxon>Bacteria</taxon>
        <taxon>Bacillati</taxon>
        <taxon>Actinomycetota</taxon>
        <taxon>Actinomycetes</taxon>
        <taxon>Micrococcales</taxon>
        <taxon>Brevibacteriaceae</taxon>
        <taxon>Brevibacterium</taxon>
    </lineage>
</organism>
<feature type="compositionally biased region" description="Basic and acidic residues" evidence="1">
    <location>
        <begin position="1"/>
        <end position="17"/>
    </location>
</feature>
<feature type="region of interest" description="Disordered" evidence="1">
    <location>
        <begin position="1"/>
        <end position="24"/>
    </location>
</feature>
<protein>
    <submittedName>
        <fullName evidence="2">Uncharacterized protein</fullName>
    </submittedName>
</protein>
<evidence type="ECO:0000313" key="2">
    <source>
        <dbReference type="EMBL" id="VEW11625.1"/>
    </source>
</evidence>
<dbReference type="Proteomes" id="UP000386281">
    <property type="component" value="Unassembled WGS sequence"/>
</dbReference>
<sequence>MSPESHDEHGIEDDRRPSGTRGSDTDCWLEKATVSQNRLVAHFTPDGTYVLREHVASDVLASDAITLAHQGDPQLTTAQWAELHRVLAARAPCYAAASYEDRERIVALTRLDIDSALVRRDEEDHLFRRFLETGDFSSY</sequence>
<reference evidence="2 3" key="1">
    <citation type="submission" date="2019-02" db="EMBL/GenBank/DDBJ databases">
        <authorList>
            <consortium name="Pathogen Informatics"/>
        </authorList>
    </citation>
    <scope>NUCLEOTIDE SEQUENCE [LARGE SCALE GENOMIC DNA]</scope>
    <source>
        <strain evidence="2 3">3012STDY7078520</strain>
    </source>
</reference>
<name>A0A449D1Y7_9MICO</name>
<dbReference type="EMBL" id="CAACXN010000014">
    <property type="protein sequence ID" value="VEW11625.1"/>
    <property type="molecule type" value="Genomic_DNA"/>
</dbReference>
<dbReference type="RefSeq" id="WP_190246666.1">
    <property type="nucleotide sequence ID" value="NZ_CAACXN010000014.1"/>
</dbReference>
<evidence type="ECO:0000313" key="3">
    <source>
        <dbReference type="Proteomes" id="UP000386281"/>
    </source>
</evidence>
<accession>A0A449D1Y7</accession>
<evidence type="ECO:0000256" key="1">
    <source>
        <dbReference type="SAM" id="MobiDB-lite"/>
    </source>
</evidence>
<gene>
    <name evidence="2" type="ORF">NCTC12391_00800</name>
</gene>